<dbReference type="PANTHER" id="PTHR35897:SF1">
    <property type="entry name" value="METHYLTRANSFERASE AUSD"/>
    <property type="match status" value="1"/>
</dbReference>
<dbReference type="RefSeq" id="XP_012182709.1">
    <property type="nucleotide sequence ID" value="XM_012327319.1"/>
</dbReference>
<evidence type="ECO:0008006" key="7">
    <source>
        <dbReference type="Google" id="ProtNLM"/>
    </source>
</evidence>
<dbReference type="InParanoid" id="J4IAS6"/>
<dbReference type="Gene3D" id="3.40.50.150">
    <property type="entry name" value="Vaccinia Virus protein VP39"/>
    <property type="match status" value="1"/>
</dbReference>
<dbReference type="OrthoDB" id="2094832at2759"/>
<evidence type="ECO:0000256" key="1">
    <source>
        <dbReference type="ARBA" id="ARBA00005179"/>
    </source>
</evidence>
<dbReference type="SUPFAM" id="SSF53335">
    <property type="entry name" value="S-adenosyl-L-methionine-dependent methyltransferases"/>
    <property type="match status" value="1"/>
</dbReference>
<keyword evidence="3" id="KW-0949">S-adenosyl-L-methionine</keyword>
<protein>
    <recommendedName>
        <fullName evidence="7">Methyltransferase domain-containing protein</fullName>
    </recommendedName>
</protein>
<dbReference type="InterPro" id="IPR051654">
    <property type="entry name" value="Meroterpenoid_MTases"/>
</dbReference>
<dbReference type="HOGENOM" id="CLU_051542_1_0_1"/>
<evidence type="ECO:0000313" key="6">
    <source>
        <dbReference type="Proteomes" id="UP000006352"/>
    </source>
</evidence>
<dbReference type="PANTHER" id="PTHR35897">
    <property type="entry name" value="METHYLTRANSFERASE AUSD"/>
    <property type="match status" value="1"/>
</dbReference>
<sequence length="298" mass="33726">MADIRAEAAIDPALIPPLDLALFTPTDAELVFLRKAISTDYEEIRRRVIEVQKEAYTKYPYPCIRAFHHVSLMMTANPIYQTVLNASKLGETLLLDLGCCMGTDVRKLVQDGYPASHILGCDLRQDFIDLGFKLYSDGETCPIHFFTSDIFNCPVEFEFGRDPSAITPGARITELAQLTGSLTHIYVGALFHLFDESTQYAIALRLASLLKRRSGAVIFGRHRGLEQEGMIDDHLGRIRYGHSERSWPVMWRKVFGEAEGDEFATSRVLVEAKINDFDHTIFGTRRQGKMLVWHVIIL</sequence>
<dbReference type="Proteomes" id="UP000006352">
    <property type="component" value="Unassembled WGS sequence"/>
</dbReference>
<keyword evidence="6" id="KW-1185">Reference proteome</keyword>
<dbReference type="InterPro" id="IPR029063">
    <property type="entry name" value="SAM-dependent_MTases_sf"/>
</dbReference>
<organism evidence="5 6">
    <name type="scientific">Fibroporia radiculosa</name>
    <dbReference type="NCBI Taxonomy" id="599839"/>
    <lineage>
        <taxon>Eukaryota</taxon>
        <taxon>Fungi</taxon>
        <taxon>Dikarya</taxon>
        <taxon>Basidiomycota</taxon>
        <taxon>Agaricomycotina</taxon>
        <taxon>Agaricomycetes</taxon>
        <taxon>Polyporales</taxon>
        <taxon>Fibroporiaceae</taxon>
        <taxon>Fibroporia</taxon>
    </lineage>
</organism>
<accession>J4IAS6</accession>
<name>J4IAS6_9APHY</name>
<gene>
    <name evidence="5" type="ORF">FIBRA_05557</name>
</gene>
<evidence type="ECO:0000256" key="2">
    <source>
        <dbReference type="ARBA" id="ARBA00022679"/>
    </source>
</evidence>
<comment type="pathway">
    <text evidence="1">Secondary metabolite biosynthesis.</text>
</comment>
<reference evidence="5 6" key="1">
    <citation type="journal article" date="2012" name="Appl. Environ. Microbiol.">
        <title>Short-read sequencing for genomic analysis of the brown rot fungus Fibroporia radiculosa.</title>
        <authorList>
            <person name="Tang J.D."/>
            <person name="Perkins A.D."/>
            <person name="Sonstegard T.S."/>
            <person name="Schroeder S.G."/>
            <person name="Burgess S.C."/>
            <person name="Diehl S.V."/>
        </authorList>
    </citation>
    <scope>NUCLEOTIDE SEQUENCE [LARGE SCALE GENOMIC DNA]</scope>
    <source>
        <strain evidence="5 6">TFFH 294</strain>
    </source>
</reference>
<dbReference type="AlphaFoldDB" id="J4IAS6"/>
<proteinExistence type="inferred from homology"/>
<evidence type="ECO:0000313" key="5">
    <source>
        <dbReference type="EMBL" id="CCM03426.1"/>
    </source>
</evidence>
<dbReference type="EMBL" id="HE797114">
    <property type="protein sequence ID" value="CCM03426.1"/>
    <property type="molecule type" value="Genomic_DNA"/>
</dbReference>
<dbReference type="GeneID" id="24098337"/>
<dbReference type="STRING" id="599839.J4IAS6"/>
<keyword evidence="2" id="KW-0808">Transferase</keyword>
<evidence type="ECO:0000256" key="4">
    <source>
        <dbReference type="ARBA" id="ARBA00038314"/>
    </source>
</evidence>
<comment type="similarity">
    <text evidence="4">Belongs to the class I-like SAM-binding methyltransferase superfamily.</text>
</comment>
<dbReference type="GO" id="GO:0016740">
    <property type="term" value="F:transferase activity"/>
    <property type="evidence" value="ECO:0007669"/>
    <property type="project" value="UniProtKB-KW"/>
</dbReference>
<evidence type="ECO:0000256" key="3">
    <source>
        <dbReference type="ARBA" id="ARBA00022691"/>
    </source>
</evidence>